<keyword evidence="5" id="KW-0333">Golgi apparatus</keyword>
<dbReference type="GO" id="GO:0010008">
    <property type="term" value="C:endosome membrane"/>
    <property type="evidence" value="ECO:0007669"/>
    <property type="project" value="UniProtKB-SubCell"/>
</dbReference>
<evidence type="ECO:0000259" key="7">
    <source>
        <dbReference type="Pfam" id="PF04100"/>
    </source>
</evidence>
<dbReference type="InterPro" id="IPR007234">
    <property type="entry name" value="Vps53_N"/>
</dbReference>
<sequence length="837" mass="92794">MNGAAAAAPSSLDAVDYDPIEHLNAIFSHPSTLASITQTRTALQNHQNDLSTSISDLVAAQAYGDDSSLARMQSAKSELALLFRKIESVRTRAIETEQTITSMTADIKRLDGTKRNLTLSMTALKRLQMLTTAYEQLRGLAKSRQYKECASLLQAVLQLMRHFNSYRSIDQIATLSRNVAELQRELLEQVCEDFELAFAKGEVGNKKSVLSEACLVMDALGENARARLVTWYVNTQLREYRQVFRGNDEAGSLDNIGRRYSWFRRMLKTFEDEHAGIFPVNWRVNEVLANAFCEGTRDDFKGILERSMRKPEGARVDVNLLLSCLQETMDFEQSLEKRFASDPRASIDTLSSTEEKPLTFDRSISEAFEPYLSLWVDSQEKQLAGMIPKYRTAPLLNPDEEFSPQAVIPSSIELFHFYKTTLAQCAKLSTGERLLDLARLLAKYLDEYAQQVLLHFLQMPGGPSVKTVILVLNTADYWHMNTQQLEDNLKKRIDAELGPKVDLSSQSDAFMGVASAAVLSLVHKVEVDCEPSWREMRNTNWSKMESVGDQSSYVAELLRHVNTRTEEILPLVGKQQYARAFCDNLVEHLSTTYVTNIVQCRPVSEVGAEQMLLDKYVLTKGLTTLLSHSPSASASTTAQTGFVKRVNQSMMRLDPLLKTLQVRPSPPEGLVQAYLIHIGDRSETNFRKILELKGVRKLDQPALVELFVIHRDGKSNEQLVQMSPLLTPLMNSGGMGSGGLGISGAALGGGASVQPRFDPAGFGEKLFSAARDGVERAGGGMGDRMGSPLGEDAKSAVEGNLKSIGKFFRRDMSGFSGIGGRFGGRRDVSGSGDDTMR</sequence>
<dbReference type="AlphaFoldDB" id="A0A2T3AQW5"/>
<dbReference type="OrthoDB" id="10261632at2759"/>
<dbReference type="InterPro" id="IPR039766">
    <property type="entry name" value="Vps53"/>
</dbReference>
<protein>
    <submittedName>
        <fullName evidence="9">Uncharacterized protein</fullName>
    </submittedName>
</protein>
<keyword evidence="6" id="KW-0472">Membrane</keyword>
<keyword evidence="10" id="KW-1185">Reference proteome</keyword>
<dbReference type="InterPro" id="IPR031745">
    <property type="entry name" value="Vps53_C"/>
</dbReference>
<dbReference type="Proteomes" id="UP000241818">
    <property type="component" value="Unassembled WGS sequence"/>
</dbReference>
<dbReference type="GO" id="GO:0042147">
    <property type="term" value="P:retrograde transport, endosome to Golgi"/>
    <property type="evidence" value="ECO:0007669"/>
    <property type="project" value="InterPro"/>
</dbReference>
<dbReference type="FunCoup" id="A0A2T3AQW5">
    <property type="interactions" value="763"/>
</dbReference>
<evidence type="ECO:0000256" key="5">
    <source>
        <dbReference type="ARBA" id="ARBA00023034"/>
    </source>
</evidence>
<evidence type="ECO:0000256" key="4">
    <source>
        <dbReference type="ARBA" id="ARBA00022753"/>
    </source>
</evidence>
<evidence type="ECO:0000313" key="10">
    <source>
        <dbReference type="Proteomes" id="UP000241818"/>
    </source>
</evidence>
<dbReference type="InParanoid" id="A0A2T3AQW5"/>
<organism evidence="9 10">
    <name type="scientific">Amorphotheca resinae ATCC 22711</name>
    <dbReference type="NCBI Taxonomy" id="857342"/>
    <lineage>
        <taxon>Eukaryota</taxon>
        <taxon>Fungi</taxon>
        <taxon>Dikarya</taxon>
        <taxon>Ascomycota</taxon>
        <taxon>Pezizomycotina</taxon>
        <taxon>Leotiomycetes</taxon>
        <taxon>Helotiales</taxon>
        <taxon>Amorphothecaceae</taxon>
        <taxon>Amorphotheca</taxon>
    </lineage>
</organism>
<evidence type="ECO:0000259" key="8">
    <source>
        <dbReference type="Pfam" id="PF16854"/>
    </source>
</evidence>
<dbReference type="STRING" id="857342.A0A2T3AQW5"/>
<dbReference type="EMBL" id="KZ679018">
    <property type="protein sequence ID" value="PSS08622.1"/>
    <property type="molecule type" value="Genomic_DNA"/>
</dbReference>
<comment type="similarity">
    <text evidence="3">Belongs to the VPS53 family.</text>
</comment>
<dbReference type="GeneID" id="36575203"/>
<evidence type="ECO:0000256" key="6">
    <source>
        <dbReference type="ARBA" id="ARBA00023136"/>
    </source>
</evidence>
<reference evidence="9 10" key="1">
    <citation type="journal article" date="2018" name="New Phytol.">
        <title>Comparative genomics and transcriptomics depict ericoid mycorrhizal fungi as versatile saprotrophs and plant mutualists.</title>
        <authorList>
            <person name="Martino E."/>
            <person name="Morin E."/>
            <person name="Grelet G.A."/>
            <person name="Kuo A."/>
            <person name="Kohler A."/>
            <person name="Daghino S."/>
            <person name="Barry K.W."/>
            <person name="Cichocki N."/>
            <person name="Clum A."/>
            <person name="Dockter R.B."/>
            <person name="Hainaut M."/>
            <person name="Kuo R.C."/>
            <person name="LaButti K."/>
            <person name="Lindahl B.D."/>
            <person name="Lindquist E.A."/>
            <person name="Lipzen A."/>
            <person name="Khouja H.R."/>
            <person name="Magnuson J."/>
            <person name="Murat C."/>
            <person name="Ohm R.A."/>
            <person name="Singer S.W."/>
            <person name="Spatafora J.W."/>
            <person name="Wang M."/>
            <person name="Veneault-Fourrey C."/>
            <person name="Henrissat B."/>
            <person name="Grigoriev I.V."/>
            <person name="Martin F.M."/>
            <person name="Perotto S."/>
        </authorList>
    </citation>
    <scope>NUCLEOTIDE SEQUENCE [LARGE SCALE GENOMIC DNA]</scope>
    <source>
        <strain evidence="9 10">ATCC 22711</strain>
    </source>
</reference>
<accession>A0A2T3AQW5</accession>
<dbReference type="Pfam" id="PF04100">
    <property type="entry name" value="Vps53_N"/>
    <property type="match status" value="1"/>
</dbReference>
<feature type="domain" description="Vps53 C-terminal" evidence="8">
    <location>
        <begin position="609"/>
        <end position="695"/>
    </location>
</feature>
<dbReference type="Pfam" id="PF16854">
    <property type="entry name" value="VPS53_C"/>
    <property type="match status" value="1"/>
</dbReference>
<dbReference type="PANTHER" id="PTHR12820:SF0">
    <property type="entry name" value="VACUOLAR PROTEIN SORTING-ASSOCIATED PROTEIN 53 HOMOLOG"/>
    <property type="match status" value="1"/>
</dbReference>
<keyword evidence="4" id="KW-0967">Endosome</keyword>
<gene>
    <name evidence="9" type="ORF">M430DRAFT_37417</name>
</gene>
<name>A0A2T3AQW5_AMORE</name>
<proteinExistence type="inferred from homology"/>
<dbReference type="GO" id="GO:0005829">
    <property type="term" value="C:cytosol"/>
    <property type="evidence" value="ECO:0007669"/>
    <property type="project" value="GOC"/>
</dbReference>
<evidence type="ECO:0000313" key="9">
    <source>
        <dbReference type="EMBL" id="PSS08622.1"/>
    </source>
</evidence>
<evidence type="ECO:0000256" key="2">
    <source>
        <dbReference type="ARBA" id="ARBA00004481"/>
    </source>
</evidence>
<evidence type="ECO:0000256" key="1">
    <source>
        <dbReference type="ARBA" id="ARBA00004150"/>
    </source>
</evidence>
<feature type="domain" description="Vps53 N-terminal" evidence="7">
    <location>
        <begin position="16"/>
        <end position="390"/>
    </location>
</feature>
<dbReference type="InterPro" id="IPR038260">
    <property type="entry name" value="Vps53_C_sf"/>
</dbReference>
<comment type="subcellular location">
    <subcellularLocation>
        <location evidence="2">Endosome membrane</location>
        <topology evidence="2">Peripheral membrane protein</topology>
    </subcellularLocation>
    <subcellularLocation>
        <location evidence="1">Golgi apparatus</location>
        <location evidence="1">trans-Golgi network membrane</location>
        <topology evidence="1">Peripheral membrane protein</topology>
    </subcellularLocation>
</comment>
<dbReference type="RefSeq" id="XP_024717020.1">
    <property type="nucleotide sequence ID" value="XM_024867122.1"/>
</dbReference>
<evidence type="ECO:0000256" key="3">
    <source>
        <dbReference type="ARBA" id="ARBA00008628"/>
    </source>
</evidence>
<dbReference type="Gene3D" id="1.10.357.110">
    <property type="entry name" value="Vacuolar protein sorting-associated protein 53, C-terminus"/>
    <property type="match status" value="1"/>
</dbReference>
<dbReference type="GO" id="GO:0000938">
    <property type="term" value="C:GARP complex"/>
    <property type="evidence" value="ECO:0007669"/>
    <property type="project" value="InterPro"/>
</dbReference>
<dbReference type="PANTHER" id="PTHR12820">
    <property type="entry name" value="VACUOLAR SORTING PROTEIN 53"/>
    <property type="match status" value="1"/>
</dbReference>